<dbReference type="Proteomes" id="UP001241110">
    <property type="component" value="Unassembled WGS sequence"/>
</dbReference>
<evidence type="ECO:0000313" key="2">
    <source>
        <dbReference type="Proteomes" id="UP001241110"/>
    </source>
</evidence>
<dbReference type="EMBL" id="JASJOS010000009">
    <property type="protein sequence ID" value="MDJ1482787.1"/>
    <property type="molecule type" value="Genomic_DNA"/>
</dbReference>
<sequence length="124" mass="14511">MYSLILKESVLKKEVAEVLQQFFTVSENEVTYIDYTKSQDNRILFEYNPLKGNYQVEVLIYTVKSVNSMDLATSFAKTLKQNVLTSCASHNPYIWTRISPDGTFCEVQQKINFLDEDFFQIREE</sequence>
<dbReference type="AlphaFoldDB" id="A0AAE3QNV4"/>
<gene>
    <name evidence="1" type="ORF">QNI16_19965</name>
</gene>
<organism evidence="1 2">
    <name type="scientific">Xanthocytophaga flava</name>
    <dbReference type="NCBI Taxonomy" id="3048013"/>
    <lineage>
        <taxon>Bacteria</taxon>
        <taxon>Pseudomonadati</taxon>
        <taxon>Bacteroidota</taxon>
        <taxon>Cytophagia</taxon>
        <taxon>Cytophagales</taxon>
        <taxon>Rhodocytophagaceae</taxon>
        <taxon>Xanthocytophaga</taxon>
    </lineage>
</organism>
<protein>
    <submittedName>
        <fullName evidence="1">Uncharacterized protein</fullName>
    </submittedName>
</protein>
<proteinExistence type="predicted"/>
<evidence type="ECO:0000313" key="1">
    <source>
        <dbReference type="EMBL" id="MDJ1482787.1"/>
    </source>
</evidence>
<name>A0AAE3QNV4_9BACT</name>
<dbReference type="RefSeq" id="WP_313982147.1">
    <property type="nucleotide sequence ID" value="NZ_JASJOS010000009.1"/>
</dbReference>
<comment type="caution">
    <text evidence="1">The sequence shown here is derived from an EMBL/GenBank/DDBJ whole genome shotgun (WGS) entry which is preliminary data.</text>
</comment>
<reference evidence="1" key="1">
    <citation type="submission" date="2023-05" db="EMBL/GenBank/DDBJ databases">
        <authorList>
            <person name="Zhang X."/>
        </authorList>
    </citation>
    <scope>NUCLEOTIDE SEQUENCE</scope>
    <source>
        <strain evidence="1">YF14B1</strain>
    </source>
</reference>
<accession>A0AAE3QNV4</accession>